<protein>
    <submittedName>
        <fullName evidence="4">LuxR family transcriptional regulator</fullName>
    </submittedName>
</protein>
<dbReference type="InterPro" id="IPR000792">
    <property type="entry name" value="Tscrpt_reg_LuxR_C"/>
</dbReference>
<dbReference type="AlphaFoldDB" id="A0A0K0QCA6"/>
<evidence type="ECO:0000256" key="2">
    <source>
        <dbReference type="ARBA" id="ARBA00023163"/>
    </source>
</evidence>
<dbReference type="GO" id="GO:0006355">
    <property type="term" value="P:regulation of DNA-templated transcription"/>
    <property type="evidence" value="ECO:0007669"/>
    <property type="project" value="InterPro"/>
</dbReference>
<dbReference type="InterPro" id="IPR016032">
    <property type="entry name" value="Sig_transdc_resp-reg_C-effctor"/>
</dbReference>
<evidence type="ECO:0000313" key="4">
    <source>
        <dbReference type="EMBL" id="ARP57792.1"/>
    </source>
</evidence>
<dbReference type="SUPFAM" id="SSF46894">
    <property type="entry name" value="C-terminal effector domain of the bipartite response regulators"/>
    <property type="match status" value="1"/>
</dbReference>
<dbReference type="EMBL" id="CP021061">
    <property type="protein sequence ID" value="ARP57792.1"/>
    <property type="molecule type" value="Genomic_DNA"/>
</dbReference>
<accession>A0A0K0QCA6</accession>
<evidence type="ECO:0000313" key="5">
    <source>
        <dbReference type="Proteomes" id="UP000194143"/>
    </source>
</evidence>
<dbReference type="Gene3D" id="1.10.10.10">
    <property type="entry name" value="Winged helix-like DNA-binding domain superfamily/Winged helix DNA-binding domain"/>
    <property type="match status" value="1"/>
</dbReference>
<dbReference type="SMART" id="SM00421">
    <property type="entry name" value="HTH_LUXR"/>
    <property type="match status" value="1"/>
</dbReference>
<evidence type="ECO:0000259" key="3">
    <source>
        <dbReference type="PROSITE" id="PS50043"/>
    </source>
</evidence>
<feature type="domain" description="HTH luxR-type" evidence="3">
    <location>
        <begin position="1"/>
        <end position="63"/>
    </location>
</feature>
<dbReference type="PROSITE" id="PS50043">
    <property type="entry name" value="HTH_LUXR_2"/>
    <property type="match status" value="1"/>
</dbReference>
<keyword evidence="5" id="KW-1185">Reference proteome</keyword>
<dbReference type="InterPro" id="IPR036388">
    <property type="entry name" value="WH-like_DNA-bd_sf"/>
</dbReference>
<name>A0A0K0QCA6_BACTU</name>
<sequence>MKRMLTERELEVAIYVAKGFTDVEISKKIYVTPRRISTIINHIKEKWHINSRVELGILVYHYGFIDAPLFSNKENHLFEKVAQ</sequence>
<gene>
    <name evidence="4" type="ORF">CAB88_12210</name>
</gene>
<reference evidence="4 5" key="1">
    <citation type="submission" date="2017-04" db="EMBL/GenBank/DDBJ databases">
        <title>Complete Genome Sequence of Bacillus thuringiensis type Strain ATCC 10792.</title>
        <authorList>
            <person name="Oh D.-H."/>
            <person name="Park B.-J."/>
            <person name="Shuai W."/>
            <person name="Chelliah R."/>
        </authorList>
    </citation>
    <scope>NUCLEOTIDE SEQUENCE [LARGE SCALE GENOMIC DNA]</scope>
    <source>
        <strain evidence="4 5">ATCC 10792</strain>
    </source>
</reference>
<dbReference type="SMR" id="A0A0K0QCA6"/>
<dbReference type="Pfam" id="PF00196">
    <property type="entry name" value="GerE"/>
    <property type="match status" value="1"/>
</dbReference>
<dbReference type="GO" id="GO:0003677">
    <property type="term" value="F:DNA binding"/>
    <property type="evidence" value="ECO:0007669"/>
    <property type="project" value="InterPro"/>
</dbReference>
<organism evidence="4 5">
    <name type="scientific">Bacillus thuringiensis</name>
    <dbReference type="NCBI Taxonomy" id="1428"/>
    <lineage>
        <taxon>Bacteria</taxon>
        <taxon>Bacillati</taxon>
        <taxon>Bacillota</taxon>
        <taxon>Bacilli</taxon>
        <taxon>Bacillales</taxon>
        <taxon>Bacillaceae</taxon>
        <taxon>Bacillus</taxon>
        <taxon>Bacillus cereus group</taxon>
    </lineage>
</organism>
<dbReference type="GeneID" id="67470218"/>
<keyword evidence="2" id="KW-0804">Transcription</keyword>
<dbReference type="RefSeq" id="WP_000827555.1">
    <property type="nucleotide sequence ID" value="NZ_CP012099.1"/>
</dbReference>
<proteinExistence type="predicted"/>
<keyword evidence="1" id="KW-0805">Transcription regulation</keyword>
<evidence type="ECO:0000256" key="1">
    <source>
        <dbReference type="ARBA" id="ARBA00023015"/>
    </source>
</evidence>
<dbReference type="Proteomes" id="UP000194143">
    <property type="component" value="Chromosome"/>
</dbReference>